<accession>A0ABP9WJT0</accession>
<evidence type="ECO:0000256" key="2">
    <source>
        <dbReference type="ARBA" id="ARBA00022777"/>
    </source>
</evidence>
<dbReference type="CDD" id="cd16917">
    <property type="entry name" value="HATPase_UhpB-NarQ-NarX-like"/>
    <property type="match status" value="1"/>
</dbReference>
<dbReference type="RefSeq" id="WP_286215086.1">
    <property type="nucleotide sequence ID" value="NZ_AP027736.1"/>
</dbReference>
<organism evidence="7 8">
    <name type="scientific">Demequina sediminis</name>
    <dbReference type="NCBI Taxonomy" id="1930058"/>
    <lineage>
        <taxon>Bacteria</taxon>
        <taxon>Bacillati</taxon>
        <taxon>Actinomycetota</taxon>
        <taxon>Actinomycetes</taxon>
        <taxon>Micrococcales</taxon>
        <taxon>Demequinaceae</taxon>
        <taxon>Demequina</taxon>
    </lineage>
</organism>
<keyword evidence="8" id="KW-1185">Reference proteome</keyword>
<name>A0ABP9WJT0_9MICO</name>
<keyword evidence="1" id="KW-0808">Transferase</keyword>
<keyword evidence="5" id="KW-0812">Transmembrane</keyword>
<evidence type="ECO:0000313" key="8">
    <source>
        <dbReference type="Proteomes" id="UP001426770"/>
    </source>
</evidence>
<dbReference type="InterPro" id="IPR050482">
    <property type="entry name" value="Sensor_HK_TwoCompSys"/>
</dbReference>
<feature type="region of interest" description="Disordered" evidence="4">
    <location>
        <begin position="313"/>
        <end position="338"/>
    </location>
</feature>
<dbReference type="Gene3D" id="3.30.565.10">
    <property type="entry name" value="Histidine kinase-like ATPase, C-terminal domain"/>
    <property type="match status" value="1"/>
</dbReference>
<sequence>MTAAAPRLARPLERRSPAAQWWRATLGAVLLAFAATMLVHRYEWARLSWWLLPLLMFVVAVVLVWSPLENAAQLDARRPDKGLFSRDAWLRAAAGLALALGALAWFGAGTAEWNPLVRFLVVPVVAILGVALVLAPWWLRLIRQVRVERERRVREFERAEIAAHLHDSVLQTLTLIRAKADDPEAVARLARAQERDLRSYLYQERRSTSESVATALAAVVAEVEDAHGIQVELVTVGDAPTSVPLAAAVQAVREAVVNAARHAHAPYSVYAEVTATSLEVFVRDGGPGFDPAAVPAGRLGICESIVGRVTRRGGTAEISSRPGGRTEVAITSPKEDPR</sequence>
<dbReference type="PANTHER" id="PTHR24421">
    <property type="entry name" value="NITRATE/NITRITE SENSOR PROTEIN NARX-RELATED"/>
    <property type="match status" value="1"/>
</dbReference>
<dbReference type="PANTHER" id="PTHR24421:SF61">
    <property type="entry name" value="OXYGEN SENSOR HISTIDINE KINASE NREB"/>
    <property type="match status" value="1"/>
</dbReference>
<keyword evidence="5" id="KW-0472">Membrane</keyword>
<evidence type="ECO:0000256" key="5">
    <source>
        <dbReference type="SAM" id="Phobius"/>
    </source>
</evidence>
<evidence type="ECO:0000256" key="1">
    <source>
        <dbReference type="ARBA" id="ARBA00022679"/>
    </source>
</evidence>
<feature type="transmembrane region" description="Helical" evidence="5">
    <location>
        <begin position="21"/>
        <end position="42"/>
    </location>
</feature>
<proteinExistence type="predicted"/>
<keyword evidence="3" id="KW-0902">Two-component regulatory system</keyword>
<dbReference type="InterPro" id="IPR036890">
    <property type="entry name" value="HATPase_C_sf"/>
</dbReference>
<dbReference type="EMBL" id="BAABRR010000006">
    <property type="protein sequence ID" value="GAA5518896.1"/>
    <property type="molecule type" value="Genomic_DNA"/>
</dbReference>
<reference evidence="7 8" key="1">
    <citation type="submission" date="2024-02" db="EMBL/GenBank/DDBJ databases">
        <title>Lysinimicrobium sediminis NBRC 112286.</title>
        <authorList>
            <person name="Ichikawa N."/>
            <person name="Katano-Makiyama Y."/>
            <person name="Hidaka K."/>
        </authorList>
    </citation>
    <scope>NUCLEOTIDE SEQUENCE [LARGE SCALE GENOMIC DNA]</scope>
    <source>
        <strain evidence="7 8">NBRC 112286</strain>
    </source>
</reference>
<evidence type="ECO:0000259" key="6">
    <source>
        <dbReference type="Pfam" id="PF13581"/>
    </source>
</evidence>
<feature type="domain" description="Histidine kinase/HSP90-like ATPase" evidence="6">
    <location>
        <begin position="208"/>
        <end position="296"/>
    </location>
</feature>
<protein>
    <recommendedName>
        <fullName evidence="6">Histidine kinase/HSP90-like ATPase domain-containing protein</fullName>
    </recommendedName>
</protein>
<evidence type="ECO:0000256" key="3">
    <source>
        <dbReference type="ARBA" id="ARBA00023012"/>
    </source>
</evidence>
<feature type="transmembrane region" description="Helical" evidence="5">
    <location>
        <begin position="88"/>
        <end position="108"/>
    </location>
</feature>
<dbReference type="Proteomes" id="UP001426770">
    <property type="component" value="Unassembled WGS sequence"/>
</dbReference>
<keyword evidence="5" id="KW-1133">Transmembrane helix</keyword>
<feature type="transmembrane region" description="Helical" evidence="5">
    <location>
        <begin position="120"/>
        <end position="142"/>
    </location>
</feature>
<evidence type="ECO:0000256" key="4">
    <source>
        <dbReference type="SAM" id="MobiDB-lite"/>
    </source>
</evidence>
<dbReference type="InterPro" id="IPR003594">
    <property type="entry name" value="HATPase_dom"/>
</dbReference>
<dbReference type="Pfam" id="PF13581">
    <property type="entry name" value="HATPase_c_2"/>
    <property type="match status" value="1"/>
</dbReference>
<feature type="transmembrane region" description="Helical" evidence="5">
    <location>
        <begin position="48"/>
        <end position="68"/>
    </location>
</feature>
<evidence type="ECO:0000313" key="7">
    <source>
        <dbReference type="EMBL" id="GAA5518896.1"/>
    </source>
</evidence>
<dbReference type="SUPFAM" id="SSF55874">
    <property type="entry name" value="ATPase domain of HSP90 chaperone/DNA topoisomerase II/histidine kinase"/>
    <property type="match status" value="1"/>
</dbReference>
<keyword evidence="2" id="KW-0418">Kinase</keyword>
<comment type="caution">
    <text evidence="7">The sequence shown here is derived from an EMBL/GenBank/DDBJ whole genome shotgun (WGS) entry which is preliminary data.</text>
</comment>
<gene>
    <name evidence="7" type="ORF">Lsed01_01330</name>
</gene>